<dbReference type="RefSeq" id="WP_378161126.1">
    <property type="nucleotide sequence ID" value="NZ_JBHSBU010000001.1"/>
</dbReference>
<feature type="domain" description="Zona occludens toxin N-terminal" evidence="2">
    <location>
        <begin position="47"/>
        <end position="169"/>
    </location>
</feature>
<protein>
    <submittedName>
        <fullName evidence="3">Zonular occludens toxin domain-containing protein</fullName>
    </submittedName>
</protein>
<dbReference type="SUPFAM" id="SSF52540">
    <property type="entry name" value="P-loop containing nucleoside triphosphate hydrolases"/>
    <property type="match status" value="1"/>
</dbReference>
<accession>A0ABV8MJZ5</accession>
<dbReference type="Gene3D" id="3.40.50.300">
    <property type="entry name" value="P-loop containing nucleotide triphosphate hydrolases"/>
    <property type="match status" value="1"/>
</dbReference>
<proteinExistence type="predicted"/>
<comment type="caution">
    <text evidence="3">The sequence shown here is derived from an EMBL/GenBank/DDBJ whole genome shotgun (WGS) entry which is preliminary data.</text>
</comment>
<gene>
    <name evidence="3" type="ORF">ACFOW7_03640</name>
</gene>
<evidence type="ECO:0000313" key="3">
    <source>
        <dbReference type="EMBL" id="MFC4158448.1"/>
    </source>
</evidence>
<feature type="region of interest" description="Disordered" evidence="1">
    <location>
        <begin position="343"/>
        <end position="368"/>
    </location>
</feature>
<name>A0ABV8MJZ5_9NEIS</name>
<sequence>MITLFTGIPGAGKTLFMLHHAKRRADAENRPVYYDGVNECALDWEMLDDPKEWFKLPVGSIIVIDECQRIFGRRKAGANVPDFISEFETHRHRGYDIYLTTQGIHLIDAHLKPLIGQHFHITRFFGGFNRAKAYEWPRIGDPAKPSELTAAQEHRWAYPKEVFNWYKSSELHTYKINIPKKFYILPAAVLGVIFLTYKADSILSKFGGAESENPENKKGSVISDNNILASSMSSSAPAQLMTREQYLASREPRIVGFPATAPAYDKITTPVSAPRPAACMATKTRCSCYTQQGTLMPDMPIGVCVQIAHNGYFDDTQRDPMPATAPSLPVRSEPGLPLIPAPPSIAQPPMTAASTSTATPSHNPALWW</sequence>
<reference evidence="4" key="1">
    <citation type="journal article" date="2019" name="Int. J. Syst. Evol. Microbiol.">
        <title>The Global Catalogue of Microorganisms (GCM) 10K type strain sequencing project: providing services to taxonomists for standard genome sequencing and annotation.</title>
        <authorList>
            <consortium name="The Broad Institute Genomics Platform"/>
            <consortium name="The Broad Institute Genome Sequencing Center for Infectious Disease"/>
            <person name="Wu L."/>
            <person name="Ma J."/>
        </authorList>
    </citation>
    <scope>NUCLEOTIDE SEQUENCE [LARGE SCALE GENOMIC DNA]</scope>
    <source>
        <strain evidence="4">LMG 29894</strain>
    </source>
</reference>
<dbReference type="InterPro" id="IPR027417">
    <property type="entry name" value="P-loop_NTPase"/>
</dbReference>
<evidence type="ECO:0000256" key="1">
    <source>
        <dbReference type="SAM" id="MobiDB-lite"/>
    </source>
</evidence>
<evidence type="ECO:0000313" key="4">
    <source>
        <dbReference type="Proteomes" id="UP001595791"/>
    </source>
</evidence>
<dbReference type="Proteomes" id="UP001595791">
    <property type="component" value="Unassembled WGS sequence"/>
</dbReference>
<dbReference type="EMBL" id="JBHSBU010000001">
    <property type="protein sequence ID" value="MFC4158448.1"/>
    <property type="molecule type" value="Genomic_DNA"/>
</dbReference>
<dbReference type="Pfam" id="PF05707">
    <property type="entry name" value="Zot"/>
    <property type="match status" value="1"/>
</dbReference>
<organism evidence="3 4">
    <name type="scientific">Chitinimonas lacunae</name>
    <dbReference type="NCBI Taxonomy" id="1963018"/>
    <lineage>
        <taxon>Bacteria</taxon>
        <taxon>Pseudomonadati</taxon>
        <taxon>Pseudomonadota</taxon>
        <taxon>Betaproteobacteria</taxon>
        <taxon>Neisseriales</taxon>
        <taxon>Chitinibacteraceae</taxon>
        <taxon>Chitinimonas</taxon>
    </lineage>
</organism>
<dbReference type="InterPro" id="IPR008900">
    <property type="entry name" value="Zot_N"/>
</dbReference>
<feature type="compositionally biased region" description="Low complexity" evidence="1">
    <location>
        <begin position="348"/>
        <end position="361"/>
    </location>
</feature>
<keyword evidence="4" id="KW-1185">Reference proteome</keyword>
<evidence type="ECO:0000259" key="2">
    <source>
        <dbReference type="Pfam" id="PF05707"/>
    </source>
</evidence>